<protein>
    <recommendedName>
        <fullName evidence="1">HAT C-terminal dimerisation domain-containing protein</fullName>
    </recommendedName>
</protein>
<proteinExistence type="predicted"/>
<dbReference type="SUPFAM" id="SSF53098">
    <property type="entry name" value="Ribonuclease H-like"/>
    <property type="match status" value="1"/>
</dbReference>
<dbReference type="PANTHER" id="PTHR23272:SF194">
    <property type="entry name" value="ZINC FINGER BED DOMAIN-CONTAINING PROTEIN DAYSLEEPER-LIKE"/>
    <property type="match status" value="1"/>
</dbReference>
<name>A0A151RNR1_CAJCA</name>
<feature type="domain" description="HAT C-terminal dimerisation" evidence="1">
    <location>
        <begin position="2"/>
        <end position="54"/>
    </location>
</feature>
<dbReference type="InterPro" id="IPR012337">
    <property type="entry name" value="RNaseH-like_sf"/>
</dbReference>
<organism evidence="2 3">
    <name type="scientific">Cajanus cajan</name>
    <name type="common">Pigeon pea</name>
    <name type="synonym">Cajanus indicus</name>
    <dbReference type="NCBI Taxonomy" id="3821"/>
    <lineage>
        <taxon>Eukaryota</taxon>
        <taxon>Viridiplantae</taxon>
        <taxon>Streptophyta</taxon>
        <taxon>Embryophyta</taxon>
        <taxon>Tracheophyta</taxon>
        <taxon>Spermatophyta</taxon>
        <taxon>Magnoliopsida</taxon>
        <taxon>eudicotyledons</taxon>
        <taxon>Gunneridae</taxon>
        <taxon>Pentapetalae</taxon>
        <taxon>rosids</taxon>
        <taxon>fabids</taxon>
        <taxon>Fabales</taxon>
        <taxon>Fabaceae</taxon>
        <taxon>Papilionoideae</taxon>
        <taxon>50 kb inversion clade</taxon>
        <taxon>NPAAA clade</taxon>
        <taxon>indigoferoid/millettioid clade</taxon>
        <taxon>Phaseoleae</taxon>
        <taxon>Cajanus</taxon>
    </lineage>
</organism>
<reference evidence="2" key="1">
    <citation type="journal article" date="2012" name="Nat. Biotechnol.">
        <title>Draft genome sequence of pigeonpea (Cajanus cajan), an orphan legume crop of resource-poor farmers.</title>
        <authorList>
            <person name="Varshney R.K."/>
            <person name="Chen W."/>
            <person name="Li Y."/>
            <person name="Bharti A.K."/>
            <person name="Saxena R.K."/>
            <person name="Schlueter J.A."/>
            <person name="Donoghue M.T."/>
            <person name="Azam S."/>
            <person name="Fan G."/>
            <person name="Whaley A.M."/>
            <person name="Farmer A.D."/>
            <person name="Sheridan J."/>
            <person name="Iwata A."/>
            <person name="Tuteja R."/>
            <person name="Penmetsa R.V."/>
            <person name="Wu W."/>
            <person name="Upadhyaya H.D."/>
            <person name="Yang S.P."/>
            <person name="Shah T."/>
            <person name="Saxena K.B."/>
            <person name="Michael T."/>
            <person name="McCombie W.R."/>
            <person name="Yang B."/>
            <person name="Zhang G."/>
            <person name="Yang H."/>
            <person name="Wang J."/>
            <person name="Spillane C."/>
            <person name="Cook D.R."/>
            <person name="May G.D."/>
            <person name="Xu X."/>
            <person name="Jackson S.A."/>
        </authorList>
    </citation>
    <scope>NUCLEOTIDE SEQUENCE [LARGE SCALE GENOMIC DNA]</scope>
</reference>
<dbReference type="OMA" id="YDRYPIL"/>
<evidence type="ECO:0000259" key="1">
    <source>
        <dbReference type="Pfam" id="PF05699"/>
    </source>
</evidence>
<gene>
    <name evidence="2" type="ORF">KK1_034319</name>
</gene>
<evidence type="ECO:0000313" key="3">
    <source>
        <dbReference type="Proteomes" id="UP000075243"/>
    </source>
</evidence>
<feature type="non-terminal residue" evidence="2">
    <location>
        <position position="1"/>
    </location>
</feature>
<dbReference type="Proteomes" id="UP000075243">
    <property type="component" value="Unassembled WGS sequence"/>
</dbReference>
<accession>A0A151RNR1</accession>
<dbReference type="PANTHER" id="PTHR23272">
    <property type="entry name" value="BED FINGER-RELATED"/>
    <property type="match status" value="1"/>
</dbReference>
<dbReference type="AlphaFoldDB" id="A0A151RNR1"/>
<dbReference type="EMBL" id="KQ483636">
    <property type="protein sequence ID" value="KYP44207.1"/>
    <property type="molecule type" value="Genomic_DNA"/>
</dbReference>
<dbReference type="InterPro" id="IPR008906">
    <property type="entry name" value="HATC_C_dom"/>
</dbReference>
<sequence length="55" mass="6563">LDEPNFDQNFFYLNKLDVLGYWKDHYDRYPILSQMAYDVLTIPITTIVSESLFSL</sequence>
<dbReference type="GO" id="GO:0046983">
    <property type="term" value="F:protein dimerization activity"/>
    <property type="evidence" value="ECO:0007669"/>
    <property type="project" value="InterPro"/>
</dbReference>
<keyword evidence="3" id="KW-1185">Reference proteome</keyword>
<dbReference type="Pfam" id="PF05699">
    <property type="entry name" value="Dimer_Tnp_hAT"/>
    <property type="match status" value="1"/>
</dbReference>
<evidence type="ECO:0000313" key="2">
    <source>
        <dbReference type="EMBL" id="KYP44207.1"/>
    </source>
</evidence>